<feature type="transmembrane region" description="Helical" evidence="6">
    <location>
        <begin position="12"/>
        <end position="33"/>
    </location>
</feature>
<evidence type="ECO:0000256" key="5">
    <source>
        <dbReference type="ARBA" id="ARBA00023136"/>
    </source>
</evidence>
<dbReference type="InterPro" id="IPR000731">
    <property type="entry name" value="SSD"/>
</dbReference>
<dbReference type="InterPro" id="IPR020846">
    <property type="entry name" value="MFS_dom"/>
</dbReference>
<evidence type="ECO:0000256" key="3">
    <source>
        <dbReference type="ARBA" id="ARBA00022692"/>
    </source>
</evidence>
<dbReference type="RefSeq" id="WP_248253207.1">
    <property type="nucleotide sequence ID" value="NZ_JAIWJX010000002.1"/>
</dbReference>
<dbReference type="InterPro" id="IPR011701">
    <property type="entry name" value="MFS"/>
</dbReference>
<dbReference type="Proteomes" id="UP001139011">
    <property type="component" value="Unassembled WGS sequence"/>
</dbReference>
<keyword evidence="3 6" id="KW-0812">Transmembrane</keyword>
<dbReference type="GO" id="GO:0022857">
    <property type="term" value="F:transmembrane transporter activity"/>
    <property type="evidence" value="ECO:0007669"/>
    <property type="project" value="InterPro"/>
</dbReference>
<dbReference type="Gene3D" id="1.20.1720.10">
    <property type="entry name" value="Multidrug resistance protein D"/>
    <property type="match status" value="1"/>
</dbReference>
<feature type="transmembrane region" description="Helical" evidence="6">
    <location>
        <begin position="76"/>
        <end position="93"/>
    </location>
</feature>
<feature type="transmembrane region" description="Helical" evidence="6">
    <location>
        <begin position="196"/>
        <end position="214"/>
    </location>
</feature>
<dbReference type="PANTHER" id="PTHR42718:SF9">
    <property type="entry name" value="MAJOR FACILITATOR SUPERFAMILY MULTIDRUG TRANSPORTER MFSC"/>
    <property type="match status" value="1"/>
</dbReference>
<feature type="transmembrane region" description="Helical" evidence="6">
    <location>
        <begin position="289"/>
        <end position="310"/>
    </location>
</feature>
<organism evidence="9 10">
    <name type="scientific">Fictibacillus marinisediminis</name>
    <dbReference type="NCBI Taxonomy" id="2878389"/>
    <lineage>
        <taxon>Bacteria</taxon>
        <taxon>Bacillati</taxon>
        <taxon>Bacillota</taxon>
        <taxon>Bacilli</taxon>
        <taxon>Bacillales</taxon>
        <taxon>Fictibacillaceae</taxon>
        <taxon>Fictibacillus</taxon>
    </lineage>
</organism>
<feature type="transmembrane region" description="Helical" evidence="6">
    <location>
        <begin position="380"/>
        <end position="400"/>
    </location>
</feature>
<evidence type="ECO:0000256" key="6">
    <source>
        <dbReference type="SAM" id="Phobius"/>
    </source>
</evidence>
<feature type="transmembrane region" description="Helical" evidence="6">
    <location>
        <begin position="99"/>
        <end position="121"/>
    </location>
</feature>
<dbReference type="PROSITE" id="PS50850">
    <property type="entry name" value="MFS"/>
    <property type="match status" value="1"/>
</dbReference>
<evidence type="ECO:0000313" key="9">
    <source>
        <dbReference type="EMBL" id="MCK6257800.1"/>
    </source>
</evidence>
<evidence type="ECO:0000256" key="2">
    <source>
        <dbReference type="ARBA" id="ARBA00022448"/>
    </source>
</evidence>
<dbReference type="GO" id="GO:0005886">
    <property type="term" value="C:plasma membrane"/>
    <property type="evidence" value="ECO:0007669"/>
    <property type="project" value="UniProtKB-SubCell"/>
</dbReference>
<dbReference type="PROSITE" id="PS50156">
    <property type="entry name" value="SSD"/>
    <property type="match status" value="1"/>
</dbReference>
<evidence type="ECO:0000313" key="10">
    <source>
        <dbReference type="Proteomes" id="UP001139011"/>
    </source>
</evidence>
<protein>
    <submittedName>
        <fullName evidence="9">MFS transporter</fullName>
    </submittedName>
</protein>
<feature type="transmembrane region" description="Helical" evidence="6">
    <location>
        <begin position="133"/>
        <end position="159"/>
    </location>
</feature>
<feature type="transmembrane region" description="Helical" evidence="6">
    <location>
        <begin position="346"/>
        <end position="368"/>
    </location>
</feature>
<dbReference type="SUPFAM" id="SSF103473">
    <property type="entry name" value="MFS general substrate transporter"/>
    <property type="match status" value="1"/>
</dbReference>
<dbReference type="Gene3D" id="1.20.1250.20">
    <property type="entry name" value="MFS general substrate transporter like domains"/>
    <property type="match status" value="1"/>
</dbReference>
<proteinExistence type="predicted"/>
<gene>
    <name evidence="9" type="ORF">LCY76_14525</name>
</gene>
<comment type="subcellular location">
    <subcellularLocation>
        <location evidence="1">Cell membrane</location>
        <topology evidence="1">Multi-pass membrane protein</topology>
    </subcellularLocation>
</comment>
<feature type="transmembrane region" description="Helical" evidence="6">
    <location>
        <begin position="165"/>
        <end position="184"/>
    </location>
</feature>
<keyword evidence="5 6" id="KW-0472">Membrane</keyword>
<dbReference type="AlphaFoldDB" id="A0A9X2BEL7"/>
<reference evidence="9" key="1">
    <citation type="submission" date="2021-09" db="EMBL/GenBank/DDBJ databases">
        <title>Genome analysis of Fictibacillus sp. KIGAM418 isolated from marine sediment.</title>
        <authorList>
            <person name="Seo M.-J."/>
            <person name="Cho E.-S."/>
            <person name="Hwang C.Y."/>
        </authorList>
    </citation>
    <scope>NUCLEOTIDE SEQUENCE</scope>
    <source>
        <strain evidence="9">KIGAM418</strain>
    </source>
</reference>
<name>A0A9X2BEL7_9BACL</name>
<dbReference type="Pfam" id="PF07690">
    <property type="entry name" value="MFS_1"/>
    <property type="match status" value="1"/>
</dbReference>
<feature type="domain" description="SSD" evidence="7">
    <location>
        <begin position="263"/>
        <end position="433"/>
    </location>
</feature>
<evidence type="ECO:0000256" key="4">
    <source>
        <dbReference type="ARBA" id="ARBA00022989"/>
    </source>
</evidence>
<sequence length="443" mass="48311">MKMKSKENGLILTLCFIVLSGVMNSILFNVALVDMKGELGVTTSMISWVVILYTLVIAFGSITYSKLASYFQLKTLLIFGVCMFVCGSIIGSITNQYIFVIIARIIQSAGGSAFIALSMIIANQYMTASKRNLALTLISGCLSLGSGIGFLIGGTFTFLWGWHSLFLLMLLVVLTLIGLFVVMPSGYANGKKVTRPFDFIGLFYLLIFVVSFILGVKMNGYLLIITALSVVGLMAHGNRKDLALFVDLSVFGHFAFNRLLVISFVNNAAMVGIVFLFPLLSEQRFHHSAIGSGFILGVISIFAFLISFIAKKSLHVLSSKQLIGYSAIIELIGFLILATVGVRQSIFATLGVFSIYIAFTMMTVAINIEIPQTIEKDKIAMGLGIYNLINFLGMSFGPAISSRILESFSHFSYAFTFFVVILILSIILSLIGSNQLSSKHAKL</sequence>
<dbReference type="EMBL" id="JAIWJX010000002">
    <property type="protein sequence ID" value="MCK6257800.1"/>
    <property type="molecule type" value="Genomic_DNA"/>
</dbReference>
<dbReference type="PANTHER" id="PTHR42718">
    <property type="entry name" value="MAJOR FACILITATOR SUPERFAMILY MULTIDRUG TRANSPORTER MFSC"/>
    <property type="match status" value="1"/>
</dbReference>
<feature type="transmembrane region" description="Helical" evidence="6">
    <location>
        <begin position="322"/>
        <end position="340"/>
    </location>
</feature>
<comment type="caution">
    <text evidence="9">The sequence shown here is derived from an EMBL/GenBank/DDBJ whole genome shotgun (WGS) entry which is preliminary data.</text>
</comment>
<evidence type="ECO:0000259" key="7">
    <source>
        <dbReference type="PROSITE" id="PS50156"/>
    </source>
</evidence>
<accession>A0A9X2BEL7</accession>
<feature type="transmembrane region" description="Helical" evidence="6">
    <location>
        <begin position="412"/>
        <end position="432"/>
    </location>
</feature>
<keyword evidence="10" id="KW-1185">Reference proteome</keyword>
<dbReference type="InterPro" id="IPR036259">
    <property type="entry name" value="MFS_trans_sf"/>
</dbReference>
<keyword evidence="4 6" id="KW-1133">Transmembrane helix</keyword>
<keyword evidence="2" id="KW-0813">Transport</keyword>
<dbReference type="PRINTS" id="PR01036">
    <property type="entry name" value="TCRTETB"/>
</dbReference>
<feature type="domain" description="Major facilitator superfamily (MFS) profile" evidence="8">
    <location>
        <begin position="9"/>
        <end position="437"/>
    </location>
</feature>
<evidence type="ECO:0000256" key="1">
    <source>
        <dbReference type="ARBA" id="ARBA00004651"/>
    </source>
</evidence>
<feature type="transmembrane region" description="Helical" evidence="6">
    <location>
        <begin position="220"/>
        <end position="238"/>
    </location>
</feature>
<feature type="transmembrane region" description="Helical" evidence="6">
    <location>
        <begin position="45"/>
        <end position="64"/>
    </location>
</feature>
<evidence type="ECO:0000259" key="8">
    <source>
        <dbReference type="PROSITE" id="PS50850"/>
    </source>
</evidence>
<feature type="transmembrane region" description="Helical" evidence="6">
    <location>
        <begin position="259"/>
        <end position="277"/>
    </location>
</feature>